<protein>
    <recommendedName>
        <fullName evidence="8">Glycosyltransferase family 92 protein</fullName>
        <ecNumber evidence="8">2.4.1.-</ecNumber>
    </recommendedName>
</protein>
<dbReference type="AlphaFoldDB" id="A0ABD3TI19"/>
<dbReference type="GO" id="GO:0016020">
    <property type="term" value="C:membrane"/>
    <property type="evidence" value="ECO:0007669"/>
    <property type="project" value="UniProtKB-SubCell"/>
</dbReference>
<accession>A0ABD3TI19</accession>
<evidence type="ECO:0000256" key="2">
    <source>
        <dbReference type="ARBA" id="ARBA00007647"/>
    </source>
</evidence>
<keyword evidence="10" id="KW-1185">Reference proteome</keyword>
<comment type="subcellular location">
    <subcellularLocation>
        <location evidence="1">Membrane</location>
        <topology evidence="1">Single-pass membrane protein</topology>
    </subcellularLocation>
</comment>
<evidence type="ECO:0000256" key="5">
    <source>
        <dbReference type="ARBA" id="ARBA00022692"/>
    </source>
</evidence>
<comment type="caution">
    <text evidence="9">The sequence shown here is derived from an EMBL/GenBank/DDBJ whole genome shotgun (WGS) entry which is preliminary data.</text>
</comment>
<evidence type="ECO:0000256" key="6">
    <source>
        <dbReference type="ARBA" id="ARBA00022989"/>
    </source>
</evidence>
<evidence type="ECO:0000256" key="1">
    <source>
        <dbReference type="ARBA" id="ARBA00004167"/>
    </source>
</evidence>
<evidence type="ECO:0000313" key="9">
    <source>
        <dbReference type="EMBL" id="KAL3836442.1"/>
    </source>
</evidence>
<keyword evidence="4 8" id="KW-0808">Transferase</keyword>
<dbReference type="PANTHER" id="PTHR21461">
    <property type="entry name" value="GLYCOSYLTRANSFERASE FAMILY 92 PROTEIN"/>
    <property type="match status" value="1"/>
</dbReference>
<dbReference type="EMBL" id="JBJQND010000018">
    <property type="protein sequence ID" value="KAL3836442.1"/>
    <property type="molecule type" value="Genomic_DNA"/>
</dbReference>
<organism evidence="9 10">
    <name type="scientific">Sinanodonta woodiana</name>
    <name type="common">Chinese pond mussel</name>
    <name type="synonym">Anodonta woodiana</name>
    <dbReference type="NCBI Taxonomy" id="1069815"/>
    <lineage>
        <taxon>Eukaryota</taxon>
        <taxon>Metazoa</taxon>
        <taxon>Spiralia</taxon>
        <taxon>Lophotrochozoa</taxon>
        <taxon>Mollusca</taxon>
        <taxon>Bivalvia</taxon>
        <taxon>Autobranchia</taxon>
        <taxon>Heteroconchia</taxon>
        <taxon>Palaeoheterodonta</taxon>
        <taxon>Unionida</taxon>
        <taxon>Unionoidea</taxon>
        <taxon>Unionidae</taxon>
        <taxon>Unioninae</taxon>
        <taxon>Sinanodonta</taxon>
    </lineage>
</organism>
<dbReference type="GO" id="GO:0016757">
    <property type="term" value="F:glycosyltransferase activity"/>
    <property type="evidence" value="ECO:0007669"/>
    <property type="project" value="UniProtKB-UniRule"/>
</dbReference>
<dbReference type="InterPro" id="IPR008166">
    <property type="entry name" value="Glyco_transf_92"/>
</dbReference>
<keyword evidence="7" id="KW-0472">Membrane</keyword>
<dbReference type="EC" id="2.4.1.-" evidence="8"/>
<keyword evidence="5" id="KW-0812">Transmembrane</keyword>
<comment type="similarity">
    <text evidence="2 8">Belongs to the glycosyltransferase 92 family.</text>
</comment>
<sequence length="488" mass="56243">MKLIKLSTLRKMLLLITGFSAALVLYSGSIAEPKWSLQSDLSSGIFIPYVARNVMKSVTETNVSHRRPENSIILNKISDLISLNDTDTHAKSKNDIYYTQVKDLEIFIYSAITRNTTINSTWDNVVLTGWEHSRYTNIKFTCCLWYQKVGFMSVKGIRKHRWSKLDKANLLAKQFVCSNPGMKWNDILLGITVTSVTHTCSNDTHLYVVPIFAYHQSNSKLAICNKIAYGSVSPESILEWFEVQMLLGVDKVLTYANIDLNEKARQVLRYYEEMGIAEVLPFHIPMKDKYRRLVGQKSMQAWNDEQVPVFDCLERLNGYKYMGILDVDEFILPANDTTIPRLLARLFSKVPRAAGFRFNVHIFITSWGMTNASAEFIVTQYTNRTKPMKDRVKHIFMPSRIKPGGLYTHQFIADRSRNYIESICPSHMGAINHYRSCRSEWQKGERNLCNTFVRYPDKRMVNIMEPIKDHVLQLRNKLGITNPFGKVS</sequence>
<name>A0ABD3TI19_SINWO</name>
<keyword evidence="3 8" id="KW-0328">Glycosyltransferase</keyword>
<dbReference type="Pfam" id="PF01697">
    <property type="entry name" value="Glyco_transf_92"/>
    <property type="match status" value="1"/>
</dbReference>
<proteinExistence type="inferred from homology"/>
<evidence type="ECO:0000256" key="7">
    <source>
        <dbReference type="ARBA" id="ARBA00023136"/>
    </source>
</evidence>
<gene>
    <name evidence="9" type="ORF">ACJMK2_021874</name>
</gene>
<dbReference type="PANTHER" id="PTHR21461:SF69">
    <property type="entry name" value="GLYCOSYLTRANSFERASE FAMILY 92 PROTEIN"/>
    <property type="match status" value="1"/>
</dbReference>
<evidence type="ECO:0000256" key="4">
    <source>
        <dbReference type="ARBA" id="ARBA00022679"/>
    </source>
</evidence>
<dbReference type="Proteomes" id="UP001634394">
    <property type="component" value="Unassembled WGS sequence"/>
</dbReference>
<reference evidence="9 10" key="1">
    <citation type="submission" date="2024-11" db="EMBL/GenBank/DDBJ databases">
        <title>Chromosome-level genome assembly of the freshwater bivalve Anodonta woodiana.</title>
        <authorList>
            <person name="Chen X."/>
        </authorList>
    </citation>
    <scope>NUCLEOTIDE SEQUENCE [LARGE SCALE GENOMIC DNA]</scope>
    <source>
        <strain evidence="9">MN2024</strain>
        <tissue evidence="9">Gills</tissue>
    </source>
</reference>
<evidence type="ECO:0000256" key="3">
    <source>
        <dbReference type="ARBA" id="ARBA00022676"/>
    </source>
</evidence>
<evidence type="ECO:0000256" key="8">
    <source>
        <dbReference type="RuleBase" id="RU366017"/>
    </source>
</evidence>
<evidence type="ECO:0000313" key="10">
    <source>
        <dbReference type="Proteomes" id="UP001634394"/>
    </source>
</evidence>
<keyword evidence="6" id="KW-1133">Transmembrane helix</keyword>